<evidence type="ECO:0000256" key="1">
    <source>
        <dbReference type="SAM" id="Coils"/>
    </source>
</evidence>
<sequence length="421" mass="42548">MRPLILITDTDTLAVLLFLTAIMHEPLKLPQYRDDPSAEAGPSVKPRPVSSALTKRKRRRTAVYALCFLALLFRTSGLHHAFSTASRNDRSTEIDETWYVDTRLNHERLSFRSSTKNAADASADAAADARADLASSAAAAGEAAASTLEILMAHGDPSTAAAVAAALDDQVPRPSRRLLSPVASKAELEALLKAESDDSPLQRTIEAAEAAAEEAAAEEAAAEEAAAASAVDEADAALLIATDASSPVDPALVSADASAASAPPADAGKVSESDGTDATVAPPPEHAALASAIQAALDGRPPAPMSDAAVPKEAPPTGAAPDSPTSEGEAAVPATDAPDKAVAETTVSAPNDAKTVDATQNAAAQPAAASEPLAVSPGAGSAEADPNLPAIAESLPTGPALSLEPTIWDEVGDAPFLLPSA</sequence>
<gene>
    <name evidence="3" type="ORF">CAUPRSCDRAFT_11700</name>
</gene>
<dbReference type="PRINTS" id="PR01852">
    <property type="entry name" value="SIBAPROTEIN"/>
</dbReference>
<dbReference type="AlphaFoldDB" id="A0A4P9WVF5"/>
<proteinExistence type="predicted"/>
<keyword evidence="1" id="KW-0175">Coiled coil</keyword>
<evidence type="ECO:0000313" key="3">
    <source>
        <dbReference type="EMBL" id="RKO96612.1"/>
    </source>
</evidence>
<feature type="region of interest" description="Disordered" evidence="2">
    <location>
        <begin position="33"/>
        <end position="53"/>
    </location>
</feature>
<feature type="compositionally biased region" description="Low complexity" evidence="2">
    <location>
        <begin position="255"/>
        <end position="267"/>
    </location>
</feature>
<dbReference type="EMBL" id="ML009776">
    <property type="protein sequence ID" value="RKO96612.1"/>
    <property type="molecule type" value="Genomic_DNA"/>
</dbReference>
<dbReference type="InterPro" id="IPR009148">
    <property type="entry name" value="PcsB-like"/>
</dbReference>
<organism evidence="3 4">
    <name type="scientific">Caulochytrium protostelioides</name>
    <dbReference type="NCBI Taxonomy" id="1555241"/>
    <lineage>
        <taxon>Eukaryota</taxon>
        <taxon>Fungi</taxon>
        <taxon>Fungi incertae sedis</taxon>
        <taxon>Chytridiomycota</taxon>
        <taxon>Chytridiomycota incertae sedis</taxon>
        <taxon>Chytridiomycetes</taxon>
        <taxon>Caulochytriales</taxon>
        <taxon>Caulochytriaceae</taxon>
        <taxon>Caulochytrium</taxon>
    </lineage>
</organism>
<reference evidence="4" key="1">
    <citation type="journal article" date="2018" name="Nat. Microbiol.">
        <title>Leveraging single-cell genomics to expand the fungal tree of life.</title>
        <authorList>
            <person name="Ahrendt S.R."/>
            <person name="Quandt C.A."/>
            <person name="Ciobanu D."/>
            <person name="Clum A."/>
            <person name="Salamov A."/>
            <person name="Andreopoulos B."/>
            <person name="Cheng J.F."/>
            <person name="Woyke T."/>
            <person name="Pelin A."/>
            <person name="Henrissat B."/>
            <person name="Reynolds N.K."/>
            <person name="Benny G.L."/>
            <person name="Smith M.E."/>
            <person name="James T.Y."/>
            <person name="Grigoriev I.V."/>
        </authorList>
    </citation>
    <scope>NUCLEOTIDE SEQUENCE [LARGE SCALE GENOMIC DNA]</scope>
    <source>
        <strain evidence="4">ATCC 52028</strain>
    </source>
</reference>
<name>A0A4P9WVF5_9FUNG</name>
<dbReference type="Proteomes" id="UP000268535">
    <property type="component" value="Unassembled WGS sequence"/>
</dbReference>
<feature type="region of interest" description="Disordered" evidence="2">
    <location>
        <begin position="255"/>
        <end position="283"/>
    </location>
</feature>
<evidence type="ECO:0000313" key="4">
    <source>
        <dbReference type="Proteomes" id="UP000268535"/>
    </source>
</evidence>
<evidence type="ECO:0000256" key="2">
    <source>
        <dbReference type="SAM" id="MobiDB-lite"/>
    </source>
</evidence>
<feature type="region of interest" description="Disordered" evidence="2">
    <location>
        <begin position="298"/>
        <end position="396"/>
    </location>
</feature>
<feature type="coiled-coil region" evidence="1">
    <location>
        <begin position="201"/>
        <end position="228"/>
    </location>
</feature>
<accession>A0A4P9WVF5</accession>
<protein>
    <submittedName>
        <fullName evidence="3">Uncharacterized protein</fullName>
    </submittedName>
</protein>
<feature type="compositionally biased region" description="Low complexity" evidence="2">
    <location>
        <begin position="358"/>
        <end position="374"/>
    </location>
</feature>